<keyword evidence="3" id="KW-1185">Reference proteome</keyword>
<evidence type="ECO:0000313" key="3">
    <source>
        <dbReference type="Proteomes" id="UP001221898"/>
    </source>
</evidence>
<gene>
    <name evidence="2" type="ORF">AAFF_G00405460</name>
</gene>
<dbReference type="Proteomes" id="UP001221898">
    <property type="component" value="Unassembled WGS sequence"/>
</dbReference>
<reference evidence="2" key="1">
    <citation type="journal article" date="2023" name="Science">
        <title>Genome structures resolve the early diversification of teleost fishes.</title>
        <authorList>
            <person name="Parey E."/>
            <person name="Louis A."/>
            <person name="Montfort J."/>
            <person name="Bouchez O."/>
            <person name="Roques C."/>
            <person name="Iampietro C."/>
            <person name="Lluch J."/>
            <person name="Castinel A."/>
            <person name="Donnadieu C."/>
            <person name="Desvignes T."/>
            <person name="Floi Bucao C."/>
            <person name="Jouanno E."/>
            <person name="Wen M."/>
            <person name="Mejri S."/>
            <person name="Dirks R."/>
            <person name="Jansen H."/>
            <person name="Henkel C."/>
            <person name="Chen W.J."/>
            <person name="Zahm M."/>
            <person name="Cabau C."/>
            <person name="Klopp C."/>
            <person name="Thompson A.W."/>
            <person name="Robinson-Rechavi M."/>
            <person name="Braasch I."/>
            <person name="Lecointre G."/>
            <person name="Bobe J."/>
            <person name="Postlethwait J.H."/>
            <person name="Berthelot C."/>
            <person name="Roest Crollius H."/>
            <person name="Guiguen Y."/>
        </authorList>
    </citation>
    <scope>NUCLEOTIDE SEQUENCE</scope>
    <source>
        <strain evidence="2">NC1722</strain>
    </source>
</reference>
<name>A0AAD7SED1_9TELE</name>
<dbReference type="InterPro" id="IPR036744">
    <property type="entry name" value="RAP_sf"/>
</dbReference>
<organism evidence="2 3">
    <name type="scientific">Aldrovandia affinis</name>
    <dbReference type="NCBI Taxonomy" id="143900"/>
    <lineage>
        <taxon>Eukaryota</taxon>
        <taxon>Metazoa</taxon>
        <taxon>Chordata</taxon>
        <taxon>Craniata</taxon>
        <taxon>Vertebrata</taxon>
        <taxon>Euteleostomi</taxon>
        <taxon>Actinopterygii</taxon>
        <taxon>Neopterygii</taxon>
        <taxon>Teleostei</taxon>
        <taxon>Notacanthiformes</taxon>
        <taxon>Halosauridae</taxon>
        <taxon>Aldrovandia</taxon>
    </lineage>
</organism>
<accession>A0AAD7SED1</accession>
<feature type="coiled-coil region" evidence="1">
    <location>
        <begin position="8"/>
        <end position="84"/>
    </location>
</feature>
<dbReference type="EMBL" id="JAINUG010000080">
    <property type="protein sequence ID" value="KAJ8399816.1"/>
    <property type="molecule type" value="Genomic_DNA"/>
</dbReference>
<comment type="caution">
    <text evidence="2">The sequence shown here is derived from an EMBL/GenBank/DDBJ whole genome shotgun (WGS) entry which is preliminary data.</text>
</comment>
<keyword evidence="1" id="KW-0175">Coiled coil</keyword>
<sequence length="129" mass="15121">MSPSSADLPRLRRELDEAKRKIKQWEEAWQQVKQACDAWQKDAQEAKEQSKSAQAERQLAVQKREEAKRQLKQLQENFDMVCRAPCTPLLRSYGELEQLPLPKLLSIQTQLRTDLELIDTVIYQLQSKK</sequence>
<evidence type="ECO:0000256" key="1">
    <source>
        <dbReference type="SAM" id="Coils"/>
    </source>
</evidence>
<evidence type="ECO:0000313" key="2">
    <source>
        <dbReference type="EMBL" id="KAJ8399816.1"/>
    </source>
</evidence>
<proteinExistence type="predicted"/>
<protein>
    <submittedName>
        <fullName evidence="2">Uncharacterized protein</fullName>
    </submittedName>
</protein>
<dbReference type="Gene3D" id="1.20.81.10">
    <property type="entry name" value="RAP domain"/>
    <property type="match status" value="1"/>
</dbReference>
<dbReference type="SUPFAM" id="SSF57997">
    <property type="entry name" value="Tropomyosin"/>
    <property type="match status" value="1"/>
</dbReference>
<dbReference type="AlphaFoldDB" id="A0AAD7SED1"/>